<keyword evidence="4" id="KW-0067">ATP-binding</keyword>
<dbReference type="GO" id="GO:0016787">
    <property type="term" value="F:hydrolase activity"/>
    <property type="evidence" value="ECO:0007669"/>
    <property type="project" value="UniProtKB-KW"/>
</dbReference>
<proteinExistence type="predicted"/>
<reference evidence="6 7" key="1">
    <citation type="journal article" date="2023" name="Hortic Res">
        <title>Pangenome of water caltrop reveals structural variations and asymmetric subgenome divergence after allopolyploidization.</title>
        <authorList>
            <person name="Zhang X."/>
            <person name="Chen Y."/>
            <person name="Wang L."/>
            <person name="Yuan Y."/>
            <person name="Fang M."/>
            <person name="Shi L."/>
            <person name="Lu R."/>
            <person name="Comes H.P."/>
            <person name="Ma Y."/>
            <person name="Chen Y."/>
            <person name="Huang G."/>
            <person name="Zhou Y."/>
            <person name="Zheng Z."/>
            <person name="Qiu Y."/>
        </authorList>
    </citation>
    <scope>NUCLEOTIDE SEQUENCE [LARGE SCALE GENOMIC DNA]</scope>
    <source>
        <strain evidence="6">F231</strain>
    </source>
</reference>
<dbReference type="EMBL" id="JAXQNO010000021">
    <property type="protein sequence ID" value="KAK4769152.1"/>
    <property type="molecule type" value="Genomic_DNA"/>
</dbReference>
<protein>
    <recommendedName>
        <fullName evidence="5">Helicase ATP-binding domain-containing protein</fullName>
    </recommendedName>
</protein>
<dbReference type="GO" id="GO:0005829">
    <property type="term" value="C:cytosol"/>
    <property type="evidence" value="ECO:0007669"/>
    <property type="project" value="TreeGrafter"/>
</dbReference>
<dbReference type="InterPro" id="IPR011545">
    <property type="entry name" value="DEAD/DEAH_box_helicase_dom"/>
</dbReference>
<dbReference type="PANTHER" id="PTHR47959">
    <property type="entry name" value="ATP-DEPENDENT RNA HELICASE RHLE-RELATED"/>
    <property type="match status" value="1"/>
</dbReference>
<dbReference type="InterPro" id="IPR050079">
    <property type="entry name" value="DEAD_box_RNA_helicase"/>
</dbReference>
<dbReference type="PROSITE" id="PS51192">
    <property type="entry name" value="HELICASE_ATP_BIND_1"/>
    <property type="match status" value="1"/>
</dbReference>
<dbReference type="SUPFAM" id="SSF52540">
    <property type="entry name" value="P-loop containing nucleoside triphosphate hydrolases"/>
    <property type="match status" value="1"/>
</dbReference>
<evidence type="ECO:0000256" key="2">
    <source>
        <dbReference type="ARBA" id="ARBA00022801"/>
    </source>
</evidence>
<accession>A0AAN7KM60</accession>
<keyword evidence="3" id="KW-0347">Helicase</keyword>
<sequence>MSKFPSRASHPQIHTYNFTPSPMLSQEALTEMKSPGHFALKFAPQILRTEHKNQINRRKTGSSHKGPYPVAWSVSLPFTEKPHFNSLVTGPCTDGNARRHFGGLKGSLSGFVPCAIATPNSVLSQEVFRNLGRGLSEDNDGEGVSEDELAVSMLGLPQRFVDTLEKRGITHLFPIQRAVLLPALEGRDIIARAKTWTGKTLAFEIPIIKSLTEDEDDPQKIIRGRQARVLVLAPTRELAKQVEKEIKESAPYLNTVCLWRGFLHHPAECTFRWG</sequence>
<dbReference type="GO" id="GO:0003724">
    <property type="term" value="F:RNA helicase activity"/>
    <property type="evidence" value="ECO:0007669"/>
    <property type="project" value="TreeGrafter"/>
</dbReference>
<dbReference type="InterPro" id="IPR014001">
    <property type="entry name" value="Helicase_ATP-bd"/>
</dbReference>
<dbReference type="PANTHER" id="PTHR47959:SF1">
    <property type="entry name" value="ATP-DEPENDENT RNA HELICASE DBPA"/>
    <property type="match status" value="1"/>
</dbReference>
<evidence type="ECO:0000313" key="7">
    <source>
        <dbReference type="Proteomes" id="UP001346149"/>
    </source>
</evidence>
<evidence type="ECO:0000256" key="1">
    <source>
        <dbReference type="ARBA" id="ARBA00022741"/>
    </source>
</evidence>
<evidence type="ECO:0000256" key="4">
    <source>
        <dbReference type="ARBA" id="ARBA00022840"/>
    </source>
</evidence>
<keyword evidence="7" id="KW-1185">Reference proteome</keyword>
<gene>
    <name evidence="6" type="ORF">SAY86_027302</name>
</gene>
<dbReference type="AlphaFoldDB" id="A0AAN7KM60"/>
<dbReference type="GO" id="GO:0005524">
    <property type="term" value="F:ATP binding"/>
    <property type="evidence" value="ECO:0007669"/>
    <property type="project" value="UniProtKB-KW"/>
</dbReference>
<name>A0AAN7KM60_TRANT</name>
<comment type="caution">
    <text evidence="6">The sequence shown here is derived from an EMBL/GenBank/DDBJ whole genome shotgun (WGS) entry which is preliminary data.</text>
</comment>
<dbReference type="Proteomes" id="UP001346149">
    <property type="component" value="Unassembled WGS sequence"/>
</dbReference>
<evidence type="ECO:0000313" key="6">
    <source>
        <dbReference type="EMBL" id="KAK4769152.1"/>
    </source>
</evidence>
<feature type="domain" description="Helicase ATP-binding" evidence="5">
    <location>
        <begin position="180"/>
        <end position="274"/>
    </location>
</feature>
<evidence type="ECO:0000256" key="3">
    <source>
        <dbReference type="ARBA" id="ARBA00022806"/>
    </source>
</evidence>
<dbReference type="InterPro" id="IPR027417">
    <property type="entry name" value="P-loop_NTPase"/>
</dbReference>
<evidence type="ECO:0000259" key="5">
    <source>
        <dbReference type="PROSITE" id="PS51192"/>
    </source>
</evidence>
<dbReference type="Pfam" id="PF00270">
    <property type="entry name" value="DEAD"/>
    <property type="match status" value="1"/>
</dbReference>
<organism evidence="6 7">
    <name type="scientific">Trapa natans</name>
    <name type="common">Water chestnut</name>
    <dbReference type="NCBI Taxonomy" id="22666"/>
    <lineage>
        <taxon>Eukaryota</taxon>
        <taxon>Viridiplantae</taxon>
        <taxon>Streptophyta</taxon>
        <taxon>Embryophyta</taxon>
        <taxon>Tracheophyta</taxon>
        <taxon>Spermatophyta</taxon>
        <taxon>Magnoliopsida</taxon>
        <taxon>eudicotyledons</taxon>
        <taxon>Gunneridae</taxon>
        <taxon>Pentapetalae</taxon>
        <taxon>rosids</taxon>
        <taxon>malvids</taxon>
        <taxon>Myrtales</taxon>
        <taxon>Lythraceae</taxon>
        <taxon>Trapa</taxon>
    </lineage>
</organism>
<dbReference type="Gene3D" id="3.40.50.300">
    <property type="entry name" value="P-loop containing nucleotide triphosphate hydrolases"/>
    <property type="match status" value="1"/>
</dbReference>
<dbReference type="GO" id="GO:0003676">
    <property type="term" value="F:nucleic acid binding"/>
    <property type="evidence" value="ECO:0007669"/>
    <property type="project" value="InterPro"/>
</dbReference>
<keyword evidence="1" id="KW-0547">Nucleotide-binding</keyword>
<keyword evidence="2" id="KW-0378">Hydrolase</keyword>